<dbReference type="InterPro" id="IPR008040">
    <property type="entry name" value="Hydant_A_N"/>
</dbReference>
<dbReference type="PANTHER" id="PTHR11365">
    <property type="entry name" value="5-OXOPROLINASE RELATED"/>
    <property type="match status" value="1"/>
</dbReference>
<dbReference type="Pfam" id="PF02538">
    <property type="entry name" value="Hydantoinase_B"/>
    <property type="match status" value="1"/>
</dbReference>
<gene>
    <name evidence="2" type="ORF">C0V82_07920</name>
</gene>
<dbReference type="EMBL" id="CP025611">
    <property type="protein sequence ID" value="AUN30168.1"/>
    <property type="molecule type" value="Genomic_DNA"/>
</dbReference>
<dbReference type="Pfam" id="PF01968">
    <property type="entry name" value="Hydantoinase_A"/>
    <property type="match status" value="1"/>
</dbReference>
<dbReference type="Pfam" id="PF05378">
    <property type="entry name" value="Hydant_A_N"/>
    <property type="match status" value="1"/>
</dbReference>
<dbReference type="OrthoDB" id="9759608at2"/>
<comment type="similarity">
    <text evidence="1">Belongs to the oxoprolinase family.</text>
</comment>
<dbReference type="GO" id="GO:0005829">
    <property type="term" value="C:cytosol"/>
    <property type="evidence" value="ECO:0007669"/>
    <property type="project" value="TreeGrafter"/>
</dbReference>
<dbReference type="GO" id="GO:0006749">
    <property type="term" value="P:glutathione metabolic process"/>
    <property type="evidence" value="ECO:0007669"/>
    <property type="project" value="TreeGrafter"/>
</dbReference>
<keyword evidence="3" id="KW-1185">Reference proteome</keyword>
<dbReference type="AlphaFoldDB" id="A0A2K9NAL6"/>
<protein>
    <submittedName>
        <fullName evidence="2">5-oxoprolinase</fullName>
    </submittedName>
</protein>
<reference evidence="2 3" key="1">
    <citation type="submission" date="2017-12" db="EMBL/GenBank/DDBJ databases">
        <title>Genomes of bacteria within cyanobacterial aggregates.</title>
        <authorList>
            <person name="Cai H."/>
        </authorList>
    </citation>
    <scope>NUCLEOTIDE SEQUENCE [LARGE SCALE GENOMIC DNA]</scope>
    <source>
        <strain evidence="2 3">TH16</strain>
    </source>
</reference>
<dbReference type="InterPro" id="IPR002821">
    <property type="entry name" value="Hydantoinase_A"/>
</dbReference>
<accession>A0A2K9NAL6</accession>
<dbReference type="InterPro" id="IPR045079">
    <property type="entry name" value="Oxoprolinase-like"/>
</dbReference>
<name>A0A2K9NAL6_9PROT</name>
<organism evidence="2 3">
    <name type="scientific">Niveispirillum cyanobacteriorum</name>
    <dbReference type="NCBI Taxonomy" id="1612173"/>
    <lineage>
        <taxon>Bacteria</taxon>
        <taxon>Pseudomonadati</taxon>
        <taxon>Pseudomonadota</taxon>
        <taxon>Alphaproteobacteria</taxon>
        <taxon>Rhodospirillales</taxon>
        <taxon>Azospirillaceae</taxon>
        <taxon>Niveispirillum</taxon>
    </lineage>
</organism>
<sequence length="1200" mass="127274">MTGGRWQFWIDRGGTFTDIVARRPDGRLLTHKLLSENPERYRDAAVQGIRDLLGVAPGEPVPADAVEAVRMGTTVATNALLERKGEKTLLVITAGLGDQLRIGYQARPKIFARRIELPEQLYTSVVEVPERVMADGTVRRPLDMGAARTGLQAAFDAGYRACAIIFMHGYRYPAHEAAVADLAREIGFTQVSASHQVSPLMKLVGRGDTTVADAYLSPILRRYVAQVADALPGIPLYFMQSNGGLTEAARFQGRDAILSGPAGGIVGAVRTAAAEGLDRIIGFDMGGTSTDVSHYAGTYERSLETVVAGVRLRVPMLRIHTVAAGGGSICRFDGARLRVGPESAGSNPGPAAYRRGGPLTVTDCNVMVGKLHPDFFPAVFGPNGNQKLDADVVRAKFAAMAAEVSAATGRAMGAEALAEGFLKIAVENMANAIKHISVQRGYDVTRYALNCFGGAGGQHACLVADALGMTSVYLHPFAGVLSAYGMGLADLGALRDRSVERTLGPDAMAELSSVLDALGADAAAELREQGVTDAGIRLIHTARIKVAGTDATLEVPFGDEGAMRAAFAAEHRQRFGFDVPHRPLVVESLSAEAVAASGEQLSDAVMAEPESVAAPSPRATVPVWMDGVERAVAIHDRDALAPGVAIDGPAILTEATGTTLVEPGWQARVTARGGLILRRVVPLPARVAVGTDADPVMLEVFNNLFMSIAEQMGLALENTAHSVNIKERLDFSCALFDAGGNLIANAPHIPVHLGSMGDSVRTVINARRDSLRPGDAVMLNNPYRGGTHLPDVTVVTPVFDQAGTDILFWVASRGHQADIGGITPGSMPPDSTHIDQEGILIDNFLLVRDGALLEREVVDLLTSSPYPARNIEQNLGDLRAQIAANARGRDELMKMVDLFGIETVTSYMCHVQRNAEEQVRRVIGVLKDGHFDLEMDSGAHVRVAVSIDRAARSARIDFTGTSPQQPGNFNAPSAIVRAAVLYVFRTLVDDDIPLNDGCLQPLEIIIPEGSMLNPRYPAAVVAGNVEVSQAVTNALYGALGVLAAAQGTMNNFTFGNATYQYYETICGGSGAGPGFNGTDGVHTHMTNSRLTDPEVLEWRFPVMLDSFRLRSGSGGQGRWKGGEGVERRIRFLEPMTAAILSNNRRIRPYGAAGGGDALPGGARVERADGRVEVLSATAKAEMGAEDVFVIETPGGGGYGA</sequence>
<dbReference type="GO" id="GO:0017168">
    <property type="term" value="F:5-oxoprolinase (ATP-hydrolyzing) activity"/>
    <property type="evidence" value="ECO:0007669"/>
    <property type="project" value="TreeGrafter"/>
</dbReference>
<dbReference type="KEGG" id="ncb:C0V82_07920"/>
<dbReference type="PANTHER" id="PTHR11365:SF23">
    <property type="entry name" value="HYPOTHETICAL 5-OXOPROLINASE (EUROFUNG)-RELATED"/>
    <property type="match status" value="1"/>
</dbReference>
<proteinExistence type="inferred from homology"/>
<evidence type="ECO:0000313" key="3">
    <source>
        <dbReference type="Proteomes" id="UP000234752"/>
    </source>
</evidence>
<evidence type="ECO:0000256" key="1">
    <source>
        <dbReference type="ARBA" id="ARBA00010403"/>
    </source>
</evidence>
<evidence type="ECO:0000313" key="2">
    <source>
        <dbReference type="EMBL" id="AUN30168.1"/>
    </source>
</evidence>
<dbReference type="Proteomes" id="UP000234752">
    <property type="component" value="Chromosome eg_1"/>
</dbReference>
<dbReference type="RefSeq" id="WP_102111867.1">
    <property type="nucleotide sequence ID" value="NZ_BMGN01000002.1"/>
</dbReference>
<dbReference type="InterPro" id="IPR003692">
    <property type="entry name" value="Hydantoinase_B"/>
</dbReference>